<dbReference type="RefSeq" id="WP_316738338.1">
    <property type="nucleotide sequence ID" value="NZ_JARAKF010000002.1"/>
</dbReference>
<evidence type="ECO:0000313" key="1">
    <source>
        <dbReference type="EMBL" id="MDU9001103.1"/>
    </source>
</evidence>
<sequence length="149" mass="15318">MQRCVPATRRAGLTDPEFDYAVLCEFRDRLIGAEGGREVLDQRLVESAAMGSAKSQTPALSPMQASCAMSGGTSGALVEDEGAQQPVLADARGTPCLVPRMWGQGSEQGCGEGAVELLLGQSGRLLGAIAEAGSEAGLTIRLSDGSGLH</sequence>
<gene>
    <name evidence="1" type="ORF">PU648_54395</name>
</gene>
<keyword evidence="2" id="KW-1185">Reference proteome</keyword>
<protein>
    <submittedName>
        <fullName evidence="1">Uncharacterized protein</fullName>
    </submittedName>
</protein>
<dbReference type="Proteomes" id="UP001257627">
    <property type="component" value="Unassembled WGS sequence"/>
</dbReference>
<name>A0ABU3V4J9_9ACTN</name>
<reference evidence="1 2" key="1">
    <citation type="submission" date="2023-02" db="EMBL/GenBank/DDBJ databases">
        <authorList>
            <person name="Maleckis M."/>
        </authorList>
    </citation>
    <scope>NUCLEOTIDE SEQUENCE [LARGE SCALE GENOMIC DNA]</scope>
    <source>
        <strain evidence="1 2">P8-A2</strain>
    </source>
</reference>
<accession>A0ABU3V4J9</accession>
<evidence type="ECO:0000313" key="2">
    <source>
        <dbReference type="Proteomes" id="UP001257627"/>
    </source>
</evidence>
<comment type="caution">
    <text evidence="1">The sequence shown here is derived from an EMBL/GenBank/DDBJ whole genome shotgun (WGS) entry which is preliminary data.</text>
</comment>
<proteinExistence type="predicted"/>
<organism evidence="1 2">
    <name type="scientific">Streptomyces mirabilis</name>
    <dbReference type="NCBI Taxonomy" id="68239"/>
    <lineage>
        <taxon>Bacteria</taxon>
        <taxon>Bacillati</taxon>
        <taxon>Actinomycetota</taxon>
        <taxon>Actinomycetes</taxon>
        <taxon>Kitasatosporales</taxon>
        <taxon>Streptomycetaceae</taxon>
        <taxon>Streptomyces</taxon>
    </lineage>
</organism>
<dbReference type="EMBL" id="JARAKF010000002">
    <property type="protein sequence ID" value="MDU9001103.1"/>
    <property type="molecule type" value="Genomic_DNA"/>
</dbReference>